<reference evidence="3 4" key="1">
    <citation type="submission" date="2019-09" db="EMBL/GenBank/DDBJ databases">
        <title>The hologenome of the rock-dwelling lichen Lasallia pustulata.</title>
        <authorList>
            <person name="Greshake Tzovaras B."/>
            <person name="Segers F."/>
            <person name="Bicker A."/>
            <person name="Dal Grande F."/>
            <person name="Otte J."/>
            <person name="Hankeln T."/>
            <person name="Schmitt I."/>
            <person name="Ebersberger I."/>
        </authorList>
    </citation>
    <scope>NUCLEOTIDE SEQUENCE [LARGE SCALE GENOMIC DNA]</scope>
    <source>
        <strain evidence="3">A1-1</strain>
    </source>
</reference>
<dbReference type="SUPFAM" id="SSF54637">
    <property type="entry name" value="Thioesterase/thiol ester dehydrase-isomerase"/>
    <property type="match status" value="1"/>
</dbReference>
<dbReference type="InterPro" id="IPR051490">
    <property type="entry name" value="THEM6_lcsJ_thioesterase"/>
</dbReference>
<feature type="region of interest" description="Disordered" evidence="2">
    <location>
        <begin position="169"/>
        <end position="193"/>
    </location>
</feature>
<organism evidence="3 4">
    <name type="scientific">Lasallia pustulata</name>
    <dbReference type="NCBI Taxonomy" id="136370"/>
    <lineage>
        <taxon>Eukaryota</taxon>
        <taxon>Fungi</taxon>
        <taxon>Dikarya</taxon>
        <taxon>Ascomycota</taxon>
        <taxon>Pezizomycotina</taxon>
        <taxon>Lecanoromycetes</taxon>
        <taxon>OSLEUM clade</taxon>
        <taxon>Umbilicariomycetidae</taxon>
        <taxon>Umbilicariales</taxon>
        <taxon>Umbilicariaceae</taxon>
        <taxon>Lasallia</taxon>
    </lineage>
</organism>
<comment type="similarity">
    <text evidence="1">Belongs to the lcsJ thioesterase family.</text>
</comment>
<protein>
    <recommendedName>
        <fullName evidence="5">HotDog domain</fullName>
    </recommendedName>
</protein>
<evidence type="ECO:0000313" key="3">
    <source>
        <dbReference type="EMBL" id="KAA6409584.1"/>
    </source>
</evidence>
<comment type="caution">
    <text evidence="3">The sequence shown here is derived from an EMBL/GenBank/DDBJ whole genome shotgun (WGS) entry which is preliminary data.</text>
</comment>
<evidence type="ECO:0000256" key="2">
    <source>
        <dbReference type="SAM" id="MobiDB-lite"/>
    </source>
</evidence>
<dbReference type="EMBL" id="VXIT01000010">
    <property type="protein sequence ID" value="KAA6409584.1"/>
    <property type="molecule type" value="Genomic_DNA"/>
</dbReference>
<dbReference type="Pfam" id="PF13279">
    <property type="entry name" value="4HBT_2"/>
    <property type="match status" value="1"/>
</dbReference>
<gene>
    <name evidence="3" type="ORF">FRX48_06195</name>
</gene>
<proteinExistence type="inferred from homology"/>
<name>A0A5M8PM55_9LECA</name>
<feature type="compositionally biased region" description="Basic and acidic residues" evidence="2">
    <location>
        <begin position="171"/>
        <end position="187"/>
    </location>
</feature>
<dbReference type="Proteomes" id="UP000324767">
    <property type="component" value="Unassembled WGS sequence"/>
</dbReference>
<dbReference type="InterPro" id="IPR029069">
    <property type="entry name" value="HotDog_dom_sf"/>
</dbReference>
<evidence type="ECO:0000256" key="1">
    <source>
        <dbReference type="ARBA" id="ARBA00038476"/>
    </source>
</evidence>
<dbReference type="PANTHER" id="PTHR12475">
    <property type="match status" value="1"/>
</dbReference>
<dbReference type="Gene3D" id="3.10.129.10">
    <property type="entry name" value="Hotdog Thioesterase"/>
    <property type="match status" value="1"/>
</dbReference>
<evidence type="ECO:0000313" key="4">
    <source>
        <dbReference type="Proteomes" id="UP000324767"/>
    </source>
</evidence>
<sequence length="355" mass="38974">MAPPSHHLRAAEPEELAICVAYPHPLPLLRHILLSPPHLSPPTTTSAPLFAPLITTTRSPLLECDYNLHKSNSTYFSDLDVARTHLVTALCARGMGVVHRDMEREEGKGGFVKVMLGGVYCGFRREIKPYQGYEIWTRVLAWDRKWLYMVSHFVEAGAVRPGRYIMQAGNKRTERPKPASSAEERATGAKQQAHPAILASSVAKYVFKQGRRTVAPERILRASNLLPPAPPPLPRAAASRPVAATGATLSNANDNGDDAHGLEAAPPPLAAESAHSLLDSFLMPAILEGESAGGDGGGDERWTWEDVERERERGMRVAGVMGELDEGLLYQGVWELRIPELRDLHKISRICILTI</sequence>
<dbReference type="PANTHER" id="PTHR12475:SF4">
    <property type="entry name" value="PROTEIN THEM6"/>
    <property type="match status" value="1"/>
</dbReference>
<dbReference type="OrthoDB" id="265761at2759"/>
<accession>A0A5M8PM55</accession>
<dbReference type="CDD" id="cd00586">
    <property type="entry name" value="4HBT"/>
    <property type="match status" value="1"/>
</dbReference>
<evidence type="ECO:0008006" key="5">
    <source>
        <dbReference type="Google" id="ProtNLM"/>
    </source>
</evidence>
<dbReference type="AlphaFoldDB" id="A0A5M8PM55"/>